<dbReference type="FunFam" id="1.10.8.430:FF:000003">
    <property type="entry name" value="Probable disease resistance protein At5g66910"/>
    <property type="match status" value="1"/>
</dbReference>
<evidence type="ECO:0000256" key="1">
    <source>
        <dbReference type="ARBA" id="ARBA00022737"/>
    </source>
</evidence>
<evidence type="ECO:0000259" key="6">
    <source>
        <dbReference type="Pfam" id="PF23559"/>
    </source>
</evidence>
<name>A0A9W7MBE4_HIBTR</name>
<dbReference type="Pfam" id="PF18052">
    <property type="entry name" value="Rx_N"/>
    <property type="match status" value="1"/>
</dbReference>
<dbReference type="InterPro" id="IPR042197">
    <property type="entry name" value="Apaf_helical"/>
</dbReference>
<feature type="domain" description="Disease resistance R13L4/SHOC-2-like LRR" evidence="7">
    <location>
        <begin position="555"/>
        <end position="809"/>
    </location>
</feature>
<keyword evidence="9" id="KW-1185">Reference proteome</keyword>
<comment type="caution">
    <text evidence="8">The sequence shown here is derived from an EMBL/GenBank/DDBJ whole genome shotgun (WGS) entry which is preliminary data.</text>
</comment>
<dbReference type="GO" id="GO:0043531">
    <property type="term" value="F:ADP binding"/>
    <property type="evidence" value="ECO:0007669"/>
    <property type="project" value="InterPro"/>
</dbReference>
<dbReference type="Gene3D" id="3.80.10.10">
    <property type="entry name" value="Ribonuclease Inhibitor"/>
    <property type="match status" value="1"/>
</dbReference>
<dbReference type="Pfam" id="PF23598">
    <property type="entry name" value="LRR_14"/>
    <property type="match status" value="1"/>
</dbReference>
<dbReference type="InterPro" id="IPR058922">
    <property type="entry name" value="WHD_DRP"/>
</dbReference>
<proteinExistence type="predicted"/>
<dbReference type="InterPro" id="IPR044974">
    <property type="entry name" value="Disease_R_plants"/>
</dbReference>
<keyword evidence="1" id="KW-0677">Repeat</keyword>
<dbReference type="PANTHER" id="PTHR23155">
    <property type="entry name" value="DISEASE RESISTANCE PROTEIN RP"/>
    <property type="match status" value="1"/>
</dbReference>
<dbReference type="InterPro" id="IPR036388">
    <property type="entry name" value="WH-like_DNA-bd_sf"/>
</dbReference>
<dbReference type="PRINTS" id="PR00364">
    <property type="entry name" value="DISEASERSIST"/>
</dbReference>
<evidence type="ECO:0000256" key="2">
    <source>
        <dbReference type="ARBA" id="ARBA00022741"/>
    </source>
</evidence>
<feature type="domain" description="NB-ARC" evidence="4">
    <location>
        <begin position="179"/>
        <end position="352"/>
    </location>
</feature>
<evidence type="ECO:0000313" key="9">
    <source>
        <dbReference type="Proteomes" id="UP001165190"/>
    </source>
</evidence>
<dbReference type="SUPFAM" id="SSF52058">
    <property type="entry name" value="L domain-like"/>
    <property type="match status" value="1"/>
</dbReference>
<dbReference type="FunFam" id="3.40.50.300:FF:001091">
    <property type="entry name" value="Probable disease resistance protein At1g61300"/>
    <property type="match status" value="1"/>
</dbReference>
<dbReference type="PANTHER" id="PTHR23155:SF1205">
    <property type="entry name" value="DISEASE RESISTANCE PROTEIN RPM1"/>
    <property type="match status" value="1"/>
</dbReference>
<dbReference type="OrthoDB" id="1394818at2759"/>
<keyword evidence="2" id="KW-0547">Nucleotide-binding</keyword>
<dbReference type="GO" id="GO:0098542">
    <property type="term" value="P:defense response to other organism"/>
    <property type="evidence" value="ECO:0007669"/>
    <property type="project" value="TreeGrafter"/>
</dbReference>
<dbReference type="InterPro" id="IPR055414">
    <property type="entry name" value="LRR_R13L4/SHOC2-like"/>
</dbReference>
<sequence length="815" mass="93302">MSSSSVNFVLGRLIILLQNETSSLLRVPDEIREIKLLLESMGSFLLDSDRVGVGSQTQKLWVKNVRELAYEVENVIDEFAYHENKRQQWRRGNTCKKFIQKGLYLPKDCYVRHGVAAKLQNINKRMRSITERTRQFGAQELEEKGTTSQSHYDPKWKNRFSESSLFFNDDDLVGINKAQHELLGWLMAEEPRRTVISVVGMGGSGKTTLVANTFNKQSVKQHFDFCTWITVSQQYEIEELFRSIVKDIYNQTTREVPLHVDTMTYRELVETLVQFLRSRRYLVILDDVWSIRFWQEINIAFPEGMRGSRIVVTTRREDVVPCESGFVSHVHRIQPLLMNDAWDLFGKKAFPNGLGECPSHLDESLARNLVEKCEGLPLAIAALGGLMSSKRSITEWKRVDDNFAWELSNNPSLEIMKTISMLSYHDLSFKLKHCFLYCSLFPEDYRIRRKRIMRLWMAEGFLESADNILPEAVAESYLMELISRSLLQVTSRNAVGRLKTFKMHDLIRDFALSMAKEESFVAACSGDKGAEEEGIHRYSVRVKDKEIKTGNGTSKLRSLIIFVVDESCKFNKLPSGLKLLRVLDLENAPIREVPSEFGELFNLRYLNLSRTQVKVIPKSIGKLFKLQSLLLKYTKIKKLPNGIVKLQNLRHLSASYLGKSEVRDIMEFCGCIGVPRNICMLKSLQVLSHVRVKSGLLIELKEMKQLTSIGLGRLTEGDEEHLCIAIQTMQHLHYLFLSSRHQGALKLDALPAAPPYLEKLILVGKLEKVPHWFSTLRNLKRLSLQYSKLGGDAISHIQTLPNLLHLALVGNAFVS</sequence>
<feature type="domain" description="Disease resistance N-terminal" evidence="5">
    <location>
        <begin position="6"/>
        <end position="91"/>
    </location>
</feature>
<dbReference type="Proteomes" id="UP001165190">
    <property type="component" value="Unassembled WGS sequence"/>
</dbReference>
<protein>
    <submittedName>
        <fullName evidence="8">RESISTANCE TO PSEUDOMONAS SYRINGAE 3, RESISTANCE TO P. SYRINGAE PV MACULICOLA 1</fullName>
    </submittedName>
</protein>
<dbReference type="SUPFAM" id="SSF52540">
    <property type="entry name" value="P-loop containing nucleoside triphosphate hydrolases"/>
    <property type="match status" value="1"/>
</dbReference>
<dbReference type="InterPro" id="IPR041118">
    <property type="entry name" value="Rx_N"/>
</dbReference>
<evidence type="ECO:0000313" key="8">
    <source>
        <dbReference type="EMBL" id="GMI97487.1"/>
    </source>
</evidence>
<evidence type="ECO:0000259" key="7">
    <source>
        <dbReference type="Pfam" id="PF23598"/>
    </source>
</evidence>
<keyword evidence="3" id="KW-0611">Plant defense</keyword>
<organism evidence="8 9">
    <name type="scientific">Hibiscus trionum</name>
    <name type="common">Flower of an hour</name>
    <dbReference type="NCBI Taxonomy" id="183268"/>
    <lineage>
        <taxon>Eukaryota</taxon>
        <taxon>Viridiplantae</taxon>
        <taxon>Streptophyta</taxon>
        <taxon>Embryophyta</taxon>
        <taxon>Tracheophyta</taxon>
        <taxon>Spermatophyta</taxon>
        <taxon>Magnoliopsida</taxon>
        <taxon>eudicotyledons</taxon>
        <taxon>Gunneridae</taxon>
        <taxon>Pentapetalae</taxon>
        <taxon>rosids</taxon>
        <taxon>malvids</taxon>
        <taxon>Malvales</taxon>
        <taxon>Malvaceae</taxon>
        <taxon>Malvoideae</taxon>
        <taxon>Hibiscus</taxon>
    </lineage>
</organism>
<dbReference type="InterPro" id="IPR032675">
    <property type="entry name" value="LRR_dom_sf"/>
</dbReference>
<accession>A0A9W7MBE4</accession>
<dbReference type="InterPro" id="IPR038005">
    <property type="entry name" value="RX-like_CC"/>
</dbReference>
<dbReference type="EMBL" id="BSYR01000030">
    <property type="protein sequence ID" value="GMI97487.1"/>
    <property type="molecule type" value="Genomic_DNA"/>
</dbReference>
<dbReference type="Pfam" id="PF00931">
    <property type="entry name" value="NB-ARC"/>
    <property type="match status" value="1"/>
</dbReference>
<dbReference type="InterPro" id="IPR027417">
    <property type="entry name" value="P-loop_NTPase"/>
</dbReference>
<dbReference type="AlphaFoldDB" id="A0A9W7MBE4"/>
<feature type="domain" description="Disease resistance protein winged helix" evidence="6">
    <location>
        <begin position="440"/>
        <end position="511"/>
    </location>
</feature>
<evidence type="ECO:0000259" key="5">
    <source>
        <dbReference type="Pfam" id="PF18052"/>
    </source>
</evidence>
<dbReference type="FunFam" id="1.10.10.10:FF:000322">
    <property type="entry name" value="Probable disease resistance protein At1g63360"/>
    <property type="match status" value="1"/>
</dbReference>
<dbReference type="Gene3D" id="3.40.50.300">
    <property type="entry name" value="P-loop containing nucleotide triphosphate hydrolases"/>
    <property type="match status" value="1"/>
</dbReference>
<dbReference type="Gene3D" id="1.20.5.4130">
    <property type="match status" value="1"/>
</dbReference>
<evidence type="ECO:0000256" key="3">
    <source>
        <dbReference type="ARBA" id="ARBA00022821"/>
    </source>
</evidence>
<dbReference type="Gene3D" id="1.10.10.10">
    <property type="entry name" value="Winged helix-like DNA-binding domain superfamily/Winged helix DNA-binding domain"/>
    <property type="match status" value="1"/>
</dbReference>
<dbReference type="CDD" id="cd14798">
    <property type="entry name" value="RX-CC_like"/>
    <property type="match status" value="1"/>
</dbReference>
<dbReference type="Pfam" id="PF23559">
    <property type="entry name" value="WHD_DRP"/>
    <property type="match status" value="1"/>
</dbReference>
<dbReference type="Gene3D" id="1.10.8.430">
    <property type="entry name" value="Helical domain of apoptotic protease-activating factors"/>
    <property type="match status" value="1"/>
</dbReference>
<dbReference type="InterPro" id="IPR002182">
    <property type="entry name" value="NB-ARC"/>
</dbReference>
<evidence type="ECO:0000259" key="4">
    <source>
        <dbReference type="Pfam" id="PF00931"/>
    </source>
</evidence>
<gene>
    <name evidence="8" type="ORF">HRI_003418000</name>
</gene>
<reference evidence="8" key="1">
    <citation type="submission" date="2023-05" db="EMBL/GenBank/DDBJ databases">
        <title>Genome and transcriptome analyses reveal genes involved in the formation of fine ridges on petal epidermal cells in Hibiscus trionum.</title>
        <authorList>
            <person name="Koshimizu S."/>
            <person name="Masuda S."/>
            <person name="Ishii T."/>
            <person name="Shirasu K."/>
            <person name="Hoshino A."/>
            <person name="Arita M."/>
        </authorList>
    </citation>
    <scope>NUCLEOTIDE SEQUENCE</scope>
    <source>
        <strain evidence="8">Hamamatsu line</strain>
    </source>
</reference>